<comment type="function">
    <text evidence="1">Catalyzes the reductive methylation of 2'-deoxyuridine-5'-monophosphate (dUMP) to 2'-deoxythymidine-5'-monophosphate (dTMP) while utilizing 5,10-methylenetetrahydrofolate (mTHF) as the methyl donor, and NADPH and FADH(2) as the reductant.</text>
</comment>
<dbReference type="PROSITE" id="PS51331">
    <property type="entry name" value="THYX"/>
    <property type="match status" value="1"/>
</dbReference>
<dbReference type="NCBIfam" id="TIGR02170">
    <property type="entry name" value="thyX"/>
    <property type="match status" value="1"/>
</dbReference>
<evidence type="ECO:0000313" key="3">
    <source>
        <dbReference type="Proteomes" id="UP000034076"/>
    </source>
</evidence>
<dbReference type="UniPathway" id="UPA00575"/>
<comment type="catalytic activity">
    <reaction evidence="1">
        <text>dUMP + (6R)-5,10-methylene-5,6,7,8-tetrahydrofolate + NADPH + H(+) = dTMP + (6S)-5,6,7,8-tetrahydrofolate + NADP(+)</text>
        <dbReference type="Rhea" id="RHEA:29043"/>
        <dbReference type="ChEBI" id="CHEBI:15378"/>
        <dbReference type="ChEBI" id="CHEBI:15636"/>
        <dbReference type="ChEBI" id="CHEBI:57453"/>
        <dbReference type="ChEBI" id="CHEBI:57783"/>
        <dbReference type="ChEBI" id="CHEBI:58349"/>
        <dbReference type="ChEBI" id="CHEBI:63528"/>
        <dbReference type="ChEBI" id="CHEBI:246422"/>
        <dbReference type="EC" id="2.1.1.148"/>
    </reaction>
</comment>
<proteinExistence type="inferred from homology"/>
<comment type="caution">
    <text evidence="2">The sequence shown here is derived from an EMBL/GenBank/DDBJ whole genome shotgun (WGS) entry which is preliminary data.</text>
</comment>
<keyword evidence="1" id="KW-0521">NADP</keyword>
<dbReference type="GO" id="GO:0050660">
    <property type="term" value="F:flavin adenine dinucleotide binding"/>
    <property type="evidence" value="ECO:0007669"/>
    <property type="project" value="UniProtKB-UniRule"/>
</dbReference>
<comment type="pathway">
    <text evidence="1">Pyrimidine metabolism; dTTP biosynthesis.</text>
</comment>
<dbReference type="OrthoDB" id="9780625at2"/>
<dbReference type="GO" id="GO:0032259">
    <property type="term" value="P:methylation"/>
    <property type="evidence" value="ECO:0007669"/>
    <property type="project" value="UniProtKB-KW"/>
</dbReference>
<dbReference type="Gene3D" id="3.30.1360.170">
    <property type="match status" value="1"/>
</dbReference>
<organism evidence="2 3">
    <name type="scientific">Christensenella hongkongensis</name>
    <dbReference type="NCBI Taxonomy" id="270498"/>
    <lineage>
        <taxon>Bacteria</taxon>
        <taxon>Bacillati</taxon>
        <taxon>Bacillota</taxon>
        <taxon>Clostridia</taxon>
        <taxon>Christensenellales</taxon>
        <taxon>Christensenellaceae</taxon>
        <taxon>Christensenella</taxon>
    </lineage>
</organism>
<dbReference type="Proteomes" id="UP000034076">
    <property type="component" value="Unassembled WGS sequence"/>
</dbReference>
<keyword evidence="1" id="KW-0545">Nucleotide biosynthesis</keyword>
<feature type="binding site" evidence="1">
    <location>
        <position position="180"/>
    </location>
    <ligand>
        <name>dUMP</name>
        <dbReference type="ChEBI" id="CHEBI:246422"/>
        <note>ligand shared between dimeric partners</note>
    </ligand>
</feature>
<feature type="binding site" evidence="1">
    <location>
        <position position="57"/>
    </location>
    <ligand>
        <name>FAD</name>
        <dbReference type="ChEBI" id="CHEBI:57692"/>
        <note>ligand shared between neighboring subunits</note>
    </ligand>
</feature>
<dbReference type="SUPFAM" id="SSF69796">
    <property type="entry name" value="Thymidylate synthase-complementing protein Thy1"/>
    <property type="match status" value="1"/>
</dbReference>
<dbReference type="PANTHER" id="PTHR34934:SF1">
    <property type="entry name" value="FLAVIN-DEPENDENT THYMIDYLATE SYNTHASE"/>
    <property type="match status" value="1"/>
</dbReference>
<dbReference type="RefSeq" id="WP_046443741.1">
    <property type="nucleotide sequence ID" value="NZ_CAUERS010000037.1"/>
</dbReference>
<feature type="binding site" evidence="1">
    <location>
        <position position="175"/>
    </location>
    <ligand>
        <name>FAD</name>
        <dbReference type="ChEBI" id="CHEBI:57692"/>
        <note>ligand shared between neighboring subunits</note>
    </ligand>
</feature>
<dbReference type="EC" id="2.1.1.148" evidence="1"/>
<dbReference type="GO" id="GO:0070402">
    <property type="term" value="F:NADPH binding"/>
    <property type="evidence" value="ECO:0007669"/>
    <property type="project" value="TreeGrafter"/>
</dbReference>
<dbReference type="AlphaFoldDB" id="A0A0M2NK23"/>
<dbReference type="InterPro" id="IPR003669">
    <property type="entry name" value="Thymidylate_synthase_ThyX"/>
</dbReference>
<dbReference type="GO" id="GO:0050797">
    <property type="term" value="F:thymidylate synthase (FAD) activity"/>
    <property type="evidence" value="ECO:0007669"/>
    <property type="project" value="UniProtKB-UniRule"/>
</dbReference>
<feature type="active site" description="Involved in ionization of N3 of dUMP, leading to its activation" evidence="1">
    <location>
        <position position="180"/>
    </location>
</feature>
<sequence length="247" mass="27622">MPKTTLKTVLLMATPDPELIVSMGAKLCYSKADIEQLQKTAKSAEFIDRLTQMGHLSPIEHASFSFGVEGVSRALLAQITRHRLASFSVQSQRYVNQSAKKGEFSYIIPPSIEALGSEAVEKYEHQMQTMQKWYDEWVTALGASGEKSNEDARFVLPNACETKMIITMNARELLHFFSLRCCNRAQWEIRELAWQMLALVMEAAPGLFKNAGPSCVGGACQEGRMTCGRAAEVKRRHKALMEGNRND</sequence>
<keyword evidence="1" id="KW-0285">Flavoprotein</keyword>
<feature type="binding site" evidence="1">
    <location>
        <begin position="169"/>
        <end position="171"/>
    </location>
    <ligand>
        <name>FAD</name>
        <dbReference type="ChEBI" id="CHEBI:57692"/>
        <note>ligand shared between neighboring subunits</note>
    </ligand>
</feature>
<evidence type="ECO:0000313" key="2">
    <source>
        <dbReference type="EMBL" id="KKI50590.1"/>
    </source>
</evidence>
<dbReference type="GO" id="GO:0006231">
    <property type="term" value="P:dTMP biosynthetic process"/>
    <property type="evidence" value="ECO:0007669"/>
    <property type="project" value="UniProtKB-UniRule"/>
</dbReference>
<dbReference type="STRING" id="270498.CHK_1884"/>
<dbReference type="PATRIC" id="fig|270498.16.peg.1573"/>
<feature type="binding site" evidence="1">
    <location>
        <begin position="81"/>
        <end position="83"/>
    </location>
    <ligand>
        <name>FAD</name>
        <dbReference type="ChEBI" id="CHEBI:57692"/>
        <note>ligand shared between neighboring subunits</note>
    </ligand>
</feature>
<comment type="caution">
    <text evidence="1">Lacks conserved residue(s) required for the propagation of feature annotation.</text>
</comment>
<keyword evidence="3" id="KW-1185">Reference proteome</keyword>
<feature type="binding site" description="in other chain" evidence="1">
    <location>
        <position position="153"/>
    </location>
    <ligand>
        <name>dUMP</name>
        <dbReference type="ChEBI" id="CHEBI:246422"/>
        <note>ligand shared between dimeric partners</note>
    </ligand>
</feature>
<feature type="binding site" description="in other chain" evidence="1">
    <location>
        <begin position="91"/>
        <end position="93"/>
    </location>
    <ligand>
        <name>dUMP</name>
        <dbReference type="ChEBI" id="CHEBI:246422"/>
        <note>ligand shared between dimeric partners</note>
    </ligand>
</feature>
<dbReference type="HAMAP" id="MF_01408">
    <property type="entry name" value="ThyX"/>
    <property type="match status" value="1"/>
</dbReference>
<reference evidence="2 3" key="1">
    <citation type="submission" date="2015-04" db="EMBL/GenBank/DDBJ databases">
        <title>Draft genome sequence of bacteremic isolate Catabacter hongkongensis type strain HKU16T.</title>
        <authorList>
            <person name="Lau S.K."/>
            <person name="Teng J.L."/>
            <person name="Huang Y."/>
            <person name="Curreem S.O."/>
            <person name="Tsui S.K."/>
            <person name="Woo P.C."/>
        </authorList>
    </citation>
    <scope>NUCLEOTIDE SEQUENCE [LARGE SCALE GENOMIC DNA]</scope>
    <source>
        <strain evidence="2 3">HKU16</strain>
    </source>
</reference>
<dbReference type="GO" id="GO:0006235">
    <property type="term" value="P:dTTP biosynthetic process"/>
    <property type="evidence" value="ECO:0007669"/>
    <property type="project" value="UniProtKB-UniRule"/>
</dbReference>
<accession>A0A0M2NK23</accession>
<comment type="cofactor">
    <cofactor evidence="1">
        <name>FAD</name>
        <dbReference type="ChEBI" id="CHEBI:57692"/>
    </cofactor>
    <text evidence="1">Binds 4 FAD per tetramer. Each FAD binding site is formed by three monomers.</text>
</comment>
<comment type="subunit">
    <text evidence="1">Homotetramer.</text>
</comment>
<name>A0A0M2NK23_9FIRM</name>
<protein>
    <recommendedName>
        <fullName evidence="1">Flavin-dependent thymidylate synthase</fullName>
        <shortName evidence="1">FDTS</shortName>
        <ecNumber evidence="1">2.1.1.148</ecNumber>
    </recommendedName>
    <alternativeName>
        <fullName evidence="1">FAD-dependent thymidylate synthase</fullName>
    </alternativeName>
    <alternativeName>
        <fullName evidence="1">Thymidylate synthase ThyX</fullName>
        <shortName evidence="1">TS</shortName>
        <shortName evidence="1">TSase</shortName>
    </alternativeName>
</protein>
<dbReference type="Pfam" id="PF02511">
    <property type="entry name" value="Thy1"/>
    <property type="match status" value="1"/>
</dbReference>
<keyword evidence="1" id="KW-0274">FAD</keyword>
<keyword evidence="1 2" id="KW-0489">Methyltransferase</keyword>
<keyword evidence="1 2" id="KW-0808">Transferase</keyword>
<dbReference type="PANTHER" id="PTHR34934">
    <property type="entry name" value="FLAVIN-DEPENDENT THYMIDYLATE SYNTHASE"/>
    <property type="match status" value="1"/>
</dbReference>
<dbReference type="InterPro" id="IPR036098">
    <property type="entry name" value="Thymidylate_synthase_ThyX_sf"/>
</dbReference>
<dbReference type="CDD" id="cd20175">
    <property type="entry name" value="ThyX"/>
    <property type="match status" value="1"/>
</dbReference>
<gene>
    <name evidence="1" type="primary">thyX</name>
    <name evidence="2" type="ORF">CHK_1884</name>
</gene>
<evidence type="ECO:0000256" key="1">
    <source>
        <dbReference type="HAMAP-Rule" id="MF_01408"/>
    </source>
</evidence>
<dbReference type="GO" id="GO:0004799">
    <property type="term" value="F:thymidylate synthase activity"/>
    <property type="evidence" value="ECO:0007669"/>
    <property type="project" value="TreeGrafter"/>
</dbReference>
<feature type="binding site" evidence="1">
    <location>
        <begin position="78"/>
        <end position="81"/>
    </location>
    <ligand>
        <name>dUMP</name>
        <dbReference type="ChEBI" id="CHEBI:246422"/>
        <note>ligand shared between dimeric partners</note>
    </ligand>
</feature>
<comment type="similarity">
    <text evidence="1">Belongs to the thymidylate synthase ThyX family.</text>
</comment>
<dbReference type="EMBL" id="LAYJ01000103">
    <property type="protein sequence ID" value="KKI50590.1"/>
    <property type="molecule type" value="Genomic_DNA"/>
</dbReference>